<evidence type="ECO:0000313" key="13">
    <source>
        <dbReference type="Proteomes" id="UP000007110"/>
    </source>
</evidence>
<dbReference type="OrthoDB" id="10071887at2759"/>
<comment type="similarity">
    <text evidence="9">Belongs to the G-protein coupled receptor 1 family.</text>
</comment>
<dbReference type="PANTHER" id="PTHR24247:SF195">
    <property type="entry name" value="G-PROTEIN COUPLED RECEPTORS FAMILY 1 PROFILE DOMAIN-CONTAINING PROTEIN"/>
    <property type="match status" value="1"/>
</dbReference>
<dbReference type="Gene3D" id="1.20.1070.10">
    <property type="entry name" value="Rhodopsin 7-helix transmembrane proteins"/>
    <property type="match status" value="1"/>
</dbReference>
<dbReference type="PROSITE" id="PS00237">
    <property type="entry name" value="G_PROTEIN_RECEP_F1_1"/>
    <property type="match status" value="1"/>
</dbReference>
<evidence type="ECO:0000256" key="6">
    <source>
        <dbReference type="ARBA" id="ARBA00023136"/>
    </source>
</evidence>
<feature type="transmembrane region" description="Helical" evidence="10">
    <location>
        <begin position="176"/>
        <end position="201"/>
    </location>
</feature>
<proteinExistence type="inferred from homology"/>
<feature type="transmembrane region" description="Helical" evidence="10">
    <location>
        <begin position="134"/>
        <end position="155"/>
    </location>
</feature>
<dbReference type="OMA" id="SMRVICA"/>
<keyword evidence="6 10" id="KW-0472">Membrane</keyword>
<dbReference type="GO" id="GO:0007268">
    <property type="term" value="P:chemical synaptic transmission"/>
    <property type="evidence" value="ECO:0000318"/>
    <property type="project" value="GO_Central"/>
</dbReference>
<dbReference type="PRINTS" id="PR00237">
    <property type="entry name" value="GPCRRHODOPSN"/>
</dbReference>
<dbReference type="InterPro" id="IPR017452">
    <property type="entry name" value="GPCR_Rhodpsn_7TM"/>
</dbReference>
<feature type="transmembrane region" description="Helical" evidence="10">
    <location>
        <begin position="87"/>
        <end position="114"/>
    </location>
</feature>
<protein>
    <recommendedName>
        <fullName evidence="11">G-protein coupled receptors family 1 profile domain-containing protein</fullName>
    </recommendedName>
</protein>
<evidence type="ECO:0000256" key="9">
    <source>
        <dbReference type="RuleBase" id="RU000688"/>
    </source>
</evidence>
<feature type="domain" description="G-protein coupled receptors family 1 profile" evidence="11">
    <location>
        <begin position="69"/>
        <end position="278"/>
    </location>
</feature>
<dbReference type="PROSITE" id="PS50262">
    <property type="entry name" value="G_PROTEIN_RECEP_F1_2"/>
    <property type="match status" value="1"/>
</dbReference>
<feature type="transmembrane region" description="Helical" evidence="10">
    <location>
        <begin position="49"/>
        <end position="75"/>
    </location>
</feature>
<name>A0A7M7NZQ1_STRPU</name>
<feature type="transmembrane region" description="Helical" evidence="10">
    <location>
        <begin position="221"/>
        <end position="248"/>
    </location>
</feature>
<keyword evidence="4 10" id="KW-1133">Transmembrane helix</keyword>
<keyword evidence="5 9" id="KW-0297">G-protein coupled receptor</keyword>
<accession>A0A7M7NZQ1</accession>
<evidence type="ECO:0000259" key="11">
    <source>
        <dbReference type="PROSITE" id="PS50262"/>
    </source>
</evidence>
<organism evidence="12 13">
    <name type="scientific">Strongylocentrotus purpuratus</name>
    <name type="common">Purple sea urchin</name>
    <dbReference type="NCBI Taxonomy" id="7668"/>
    <lineage>
        <taxon>Eukaryota</taxon>
        <taxon>Metazoa</taxon>
        <taxon>Echinodermata</taxon>
        <taxon>Eleutherozoa</taxon>
        <taxon>Echinozoa</taxon>
        <taxon>Echinoidea</taxon>
        <taxon>Euechinoidea</taxon>
        <taxon>Echinacea</taxon>
        <taxon>Camarodonta</taxon>
        <taxon>Echinidea</taxon>
        <taxon>Strongylocentrotidae</taxon>
        <taxon>Strongylocentrotus</taxon>
    </lineage>
</organism>
<sequence>MESPPTYQQPMGERPTYASLLDVGTASYDQTTSSSNTTWHDVTDHQPSIAWLITVPLVVGSITIVTVIGNALVMVAYNKDKRIHGRVASLLILNLAVSDLIIGLVVLSINLAWITWNEWLGGEFWLLGEVFCKLWLVIDNTASMLSVFTIILISLDRYWLLTKKMHYQSFQTRKRVLVTISLLWLSTASVYTLIAVGWPYFTGERSVDYSKECELDMAYNVYATSVALVCEFLIPLTVIIALNSAVYVKIRNRAKGLKEMGQRKVSRSERVELKAVSTGTNRTSPPVLSEVSLSDVNIVLESSCVNCINNVDDHQTIAMRLDNETGEKLRTLLQKRTKASGSMRVICARQ</sequence>
<dbReference type="GO" id="GO:0016907">
    <property type="term" value="F:G protein-coupled acetylcholine receptor activity"/>
    <property type="evidence" value="ECO:0000318"/>
    <property type="project" value="GO_Central"/>
</dbReference>
<dbReference type="GO" id="GO:0007197">
    <property type="term" value="P:adenylate cyclase-inhibiting G protein-coupled acetylcholine receptor signaling pathway"/>
    <property type="evidence" value="ECO:0000318"/>
    <property type="project" value="GO_Central"/>
</dbReference>
<evidence type="ECO:0000256" key="2">
    <source>
        <dbReference type="ARBA" id="ARBA00022475"/>
    </source>
</evidence>
<dbReference type="GeneID" id="105445324"/>
<dbReference type="AlphaFoldDB" id="A0A7M7NZQ1"/>
<comment type="subcellular location">
    <subcellularLocation>
        <location evidence="1">Cell membrane</location>
        <topology evidence="1">Multi-pass membrane protein</topology>
    </subcellularLocation>
</comment>
<dbReference type="EnsemblMetazoa" id="XM_030988096">
    <property type="protein sequence ID" value="XP_030843956"/>
    <property type="gene ID" value="LOC105445324"/>
</dbReference>
<evidence type="ECO:0000256" key="5">
    <source>
        <dbReference type="ARBA" id="ARBA00023040"/>
    </source>
</evidence>
<evidence type="ECO:0000256" key="10">
    <source>
        <dbReference type="SAM" id="Phobius"/>
    </source>
</evidence>
<evidence type="ECO:0000256" key="1">
    <source>
        <dbReference type="ARBA" id="ARBA00004651"/>
    </source>
</evidence>
<dbReference type="Proteomes" id="UP000007110">
    <property type="component" value="Unassembled WGS sequence"/>
</dbReference>
<dbReference type="SUPFAM" id="SSF81321">
    <property type="entry name" value="Family A G protein-coupled receptor-like"/>
    <property type="match status" value="1"/>
</dbReference>
<dbReference type="Pfam" id="PF00001">
    <property type="entry name" value="7tm_1"/>
    <property type="match status" value="1"/>
</dbReference>
<reference evidence="13" key="1">
    <citation type="submission" date="2015-02" db="EMBL/GenBank/DDBJ databases">
        <title>Genome sequencing for Strongylocentrotus purpuratus.</title>
        <authorList>
            <person name="Murali S."/>
            <person name="Liu Y."/>
            <person name="Vee V."/>
            <person name="English A."/>
            <person name="Wang M."/>
            <person name="Skinner E."/>
            <person name="Han Y."/>
            <person name="Muzny D.M."/>
            <person name="Worley K.C."/>
            <person name="Gibbs R.A."/>
        </authorList>
    </citation>
    <scope>NUCLEOTIDE SEQUENCE</scope>
</reference>
<dbReference type="RefSeq" id="XP_030843956.1">
    <property type="nucleotide sequence ID" value="XM_030988096.1"/>
</dbReference>
<keyword evidence="3 9" id="KW-0812">Transmembrane</keyword>
<dbReference type="PANTHER" id="PTHR24247">
    <property type="entry name" value="5-HYDROXYTRYPTAMINE RECEPTOR"/>
    <property type="match status" value="1"/>
</dbReference>
<dbReference type="KEGG" id="spu:105445324"/>
<keyword evidence="2" id="KW-1003">Cell membrane</keyword>
<evidence type="ECO:0000313" key="12">
    <source>
        <dbReference type="EnsemblMetazoa" id="XP_030843956"/>
    </source>
</evidence>
<reference evidence="12" key="2">
    <citation type="submission" date="2021-01" db="UniProtKB">
        <authorList>
            <consortium name="EnsemblMetazoa"/>
        </authorList>
    </citation>
    <scope>IDENTIFICATION</scope>
</reference>
<dbReference type="GO" id="GO:0045202">
    <property type="term" value="C:synapse"/>
    <property type="evidence" value="ECO:0000318"/>
    <property type="project" value="GO_Central"/>
</dbReference>
<dbReference type="GO" id="GO:0030425">
    <property type="term" value="C:dendrite"/>
    <property type="evidence" value="ECO:0000318"/>
    <property type="project" value="GO_Central"/>
</dbReference>
<keyword evidence="13" id="KW-1185">Reference proteome</keyword>
<keyword evidence="8 9" id="KW-0807">Transducer</keyword>
<evidence type="ECO:0000256" key="3">
    <source>
        <dbReference type="ARBA" id="ARBA00022692"/>
    </source>
</evidence>
<dbReference type="InterPro" id="IPR000276">
    <property type="entry name" value="GPCR_Rhodpsn"/>
</dbReference>
<dbReference type="InParanoid" id="A0A7M7NZQ1"/>
<evidence type="ECO:0000256" key="7">
    <source>
        <dbReference type="ARBA" id="ARBA00023170"/>
    </source>
</evidence>
<evidence type="ECO:0000256" key="8">
    <source>
        <dbReference type="ARBA" id="ARBA00023224"/>
    </source>
</evidence>
<dbReference type="GO" id="GO:0007187">
    <property type="term" value="P:G protein-coupled receptor signaling pathway, coupled to cyclic nucleotide second messenger"/>
    <property type="evidence" value="ECO:0000318"/>
    <property type="project" value="GO_Central"/>
</dbReference>
<keyword evidence="7 9" id="KW-0675">Receptor</keyword>
<dbReference type="GO" id="GO:0005886">
    <property type="term" value="C:plasma membrane"/>
    <property type="evidence" value="ECO:0000318"/>
    <property type="project" value="GO_Central"/>
</dbReference>
<evidence type="ECO:0000256" key="4">
    <source>
        <dbReference type="ARBA" id="ARBA00022989"/>
    </source>
</evidence>